<sequence>MAFNQMHLFLINQLIFQLSYLLCRNKKIQQSYQIQLNKNIIYNEKTALQGTQNFQIRSGASLGFKNLFFSKKMICYKNMRYILFQIQHFVNLKLSKNSKKSCFKLIQLYLLCYKDLLHFAFYKLNRHFTLFNQEDKMKKQYEIIILINN</sequence>
<dbReference type="RefSeq" id="XP_012656429.1">
    <property type="nucleotide sequence ID" value="XM_012800975.1"/>
</dbReference>
<dbReference type="Proteomes" id="UP000009168">
    <property type="component" value="Unassembled WGS sequence"/>
</dbReference>
<protein>
    <recommendedName>
        <fullName evidence="4">Transmembrane protein</fullName>
    </recommendedName>
</protein>
<dbReference type="AlphaFoldDB" id="W7XBI4"/>
<name>W7XBI4_TETTS</name>
<dbReference type="KEGG" id="tet:TTHERM_001341641"/>
<feature type="chain" id="PRO_5004903481" description="Transmembrane protein" evidence="1">
    <location>
        <begin position="22"/>
        <end position="149"/>
    </location>
</feature>
<dbReference type="InParanoid" id="W7XBI4"/>
<keyword evidence="1" id="KW-0732">Signal</keyword>
<evidence type="ECO:0008006" key="4">
    <source>
        <dbReference type="Google" id="ProtNLM"/>
    </source>
</evidence>
<evidence type="ECO:0000313" key="3">
    <source>
        <dbReference type="Proteomes" id="UP000009168"/>
    </source>
</evidence>
<evidence type="ECO:0000313" key="2">
    <source>
        <dbReference type="EMBL" id="EWS71036.1"/>
    </source>
</evidence>
<organism evidence="2 3">
    <name type="scientific">Tetrahymena thermophila (strain SB210)</name>
    <dbReference type="NCBI Taxonomy" id="312017"/>
    <lineage>
        <taxon>Eukaryota</taxon>
        <taxon>Sar</taxon>
        <taxon>Alveolata</taxon>
        <taxon>Ciliophora</taxon>
        <taxon>Intramacronucleata</taxon>
        <taxon>Oligohymenophorea</taxon>
        <taxon>Hymenostomatida</taxon>
        <taxon>Tetrahymenina</taxon>
        <taxon>Tetrahymenidae</taxon>
        <taxon>Tetrahymena</taxon>
    </lineage>
</organism>
<dbReference type="GeneID" id="24442194"/>
<keyword evidence="3" id="KW-1185">Reference proteome</keyword>
<accession>W7XBI4</accession>
<reference evidence="3" key="1">
    <citation type="journal article" date="2006" name="PLoS Biol.">
        <title>Macronuclear genome sequence of the ciliate Tetrahymena thermophila, a model eukaryote.</title>
        <authorList>
            <person name="Eisen J.A."/>
            <person name="Coyne R.S."/>
            <person name="Wu M."/>
            <person name="Wu D."/>
            <person name="Thiagarajan M."/>
            <person name="Wortman J.R."/>
            <person name="Badger J.H."/>
            <person name="Ren Q."/>
            <person name="Amedeo P."/>
            <person name="Jones K.M."/>
            <person name="Tallon L.J."/>
            <person name="Delcher A.L."/>
            <person name="Salzberg S.L."/>
            <person name="Silva J.C."/>
            <person name="Haas B.J."/>
            <person name="Majoros W.H."/>
            <person name="Farzad M."/>
            <person name="Carlton J.M."/>
            <person name="Smith R.K. Jr."/>
            <person name="Garg J."/>
            <person name="Pearlman R.E."/>
            <person name="Karrer K.M."/>
            <person name="Sun L."/>
            <person name="Manning G."/>
            <person name="Elde N.C."/>
            <person name="Turkewitz A.P."/>
            <person name="Asai D.J."/>
            <person name="Wilkes D.E."/>
            <person name="Wang Y."/>
            <person name="Cai H."/>
            <person name="Collins K."/>
            <person name="Stewart B.A."/>
            <person name="Lee S.R."/>
            <person name="Wilamowska K."/>
            <person name="Weinberg Z."/>
            <person name="Ruzzo W.L."/>
            <person name="Wloga D."/>
            <person name="Gaertig J."/>
            <person name="Frankel J."/>
            <person name="Tsao C.-C."/>
            <person name="Gorovsky M.A."/>
            <person name="Keeling P.J."/>
            <person name="Waller R.F."/>
            <person name="Patron N.J."/>
            <person name="Cherry J.M."/>
            <person name="Stover N.A."/>
            <person name="Krieger C.J."/>
            <person name="del Toro C."/>
            <person name="Ryder H.F."/>
            <person name="Williamson S.C."/>
            <person name="Barbeau R.A."/>
            <person name="Hamilton E.P."/>
            <person name="Orias E."/>
        </authorList>
    </citation>
    <scope>NUCLEOTIDE SEQUENCE [LARGE SCALE GENOMIC DNA]</scope>
    <source>
        <strain evidence="3">SB210</strain>
    </source>
</reference>
<proteinExistence type="predicted"/>
<feature type="signal peptide" evidence="1">
    <location>
        <begin position="1"/>
        <end position="21"/>
    </location>
</feature>
<dbReference type="EMBL" id="GG662235">
    <property type="protein sequence ID" value="EWS71036.1"/>
    <property type="molecule type" value="Genomic_DNA"/>
</dbReference>
<evidence type="ECO:0000256" key="1">
    <source>
        <dbReference type="SAM" id="SignalP"/>
    </source>
</evidence>
<gene>
    <name evidence="2" type="ORF">TTHERM_001341641</name>
</gene>